<dbReference type="Proteomes" id="UP000192758">
    <property type="component" value="Unassembled WGS sequence"/>
</dbReference>
<organism evidence="1 2">
    <name type="scientific">Ecytonucleospora hepatopenaei</name>
    <dbReference type="NCBI Taxonomy" id="646526"/>
    <lineage>
        <taxon>Eukaryota</taxon>
        <taxon>Fungi</taxon>
        <taxon>Fungi incertae sedis</taxon>
        <taxon>Microsporidia</taxon>
        <taxon>Enterocytozoonidae</taxon>
        <taxon>Ecytonucleospora</taxon>
    </lineage>
</organism>
<dbReference type="VEuPathDB" id="MicrosporidiaDB:EHP00_2443"/>
<dbReference type="EMBL" id="MNPJ01000028">
    <property type="protein sequence ID" value="OQS53571.1"/>
    <property type="molecule type" value="Genomic_DNA"/>
</dbReference>
<reference evidence="1 2" key="1">
    <citation type="journal article" date="2017" name="Environ. Microbiol.">
        <title>Decay of the glycolytic pathway and adaptation to intranuclear parasitism within Enterocytozoonidae microsporidia.</title>
        <authorList>
            <person name="Wiredu Boakye D."/>
            <person name="Jaroenlak P."/>
            <person name="Prachumwat A."/>
            <person name="Williams T.A."/>
            <person name="Bateman K.S."/>
            <person name="Itsathitphaisarn O."/>
            <person name="Sritunyalucksana K."/>
            <person name="Paszkiewicz K.H."/>
            <person name="Moore K.A."/>
            <person name="Stentiford G.D."/>
            <person name="Williams B.A."/>
        </authorList>
    </citation>
    <scope>NUCLEOTIDE SEQUENCE [LARGE SCALE GENOMIC DNA]</scope>
    <source>
        <strain evidence="1 2">TH1</strain>
    </source>
</reference>
<dbReference type="AlphaFoldDB" id="A0A1W0E2W0"/>
<comment type="caution">
    <text evidence="1">The sequence shown here is derived from an EMBL/GenBank/DDBJ whole genome shotgun (WGS) entry which is preliminary data.</text>
</comment>
<protein>
    <submittedName>
        <fullName evidence="1">Uncharacterized protein</fullName>
    </submittedName>
</protein>
<gene>
    <name evidence="1" type="ORF">EHP00_2443</name>
</gene>
<proteinExistence type="predicted"/>
<evidence type="ECO:0000313" key="1">
    <source>
        <dbReference type="EMBL" id="OQS53571.1"/>
    </source>
</evidence>
<keyword evidence="2" id="KW-1185">Reference proteome</keyword>
<accession>A0A1W0E2W0</accession>
<name>A0A1W0E2W0_9MICR</name>
<sequence length="78" mass="8836">MNNYNITNTNTTNGNTLFNKVKHNISIAFTNMNGSYNVSGIGYDDNFNYDMNNTYLYNSNTTDTTNTNKPYEVTLGNK</sequence>
<evidence type="ECO:0000313" key="2">
    <source>
        <dbReference type="Proteomes" id="UP000192758"/>
    </source>
</evidence>